<feature type="domain" description="HAMP" evidence="12">
    <location>
        <begin position="208"/>
        <end position="261"/>
    </location>
</feature>
<dbReference type="Gene3D" id="3.30.450.20">
    <property type="entry name" value="PAS domain"/>
    <property type="match status" value="1"/>
</dbReference>
<evidence type="ECO:0000256" key="5">
    <source>
        <dbReference type="ARBA" id="ARBA00022989"/>
    </source>
</evidence>
<dbReference type="Pfam" id="PF08269">
    <property type="entry name" value="dCache_2"/>
    <property type="match status" value="1"/>
</dbReference>
<dbReference type="SMART" id="SM00283">
    <property type="entry name" value="MA"/>
    <property type="match status" value="1"/>
</dbReference>
<dbReference type="PROSITE" id="PS50192">
    <property type="entry name" value="T_SNARE"/>
    <property type="match status" value="1"/>
</dbReference>
<accession>A0AAE3VN15</accession>
<evidence type="ECO:0000256" key="6">
    <source>
        <dbReference type="ARBA" id="ARBA00023136"/>
    </source>
</evidence>
<evidence type="ECO:0000256" key="7">
    <source>
        <dbReference type="ARBA" id="ARBA00023224"/>
    </source>
</evidence>
<dbReference type="InterPro" id="IPR004010">
    <property type="entry name" value="Double_Cache_2"/>
</dbReference>
<dbReference type="AlphaFoldDB" id="A0AAE3VN15"/>
<dbReference type="Gene3D" id="1.10.8.500">
    <property type="entry name" value="HAMP domain in histidine kinase"/>
    <property type="match status" value="1"/>
</dbReference>
<evidence type="ECO:0000259" key="10">
    <source>
        <dbReference type="PROSITE" id="PS50111"/>
    </source>
</evidence>
<gene>
    <name evidence="13" type="ORF">J2S73_001581</name>
</gene>
<keyword evidence="14" id="KW-1185">Reference proteome</keyword>
<dbReference type="PROSITE" id="PS50885">
    <property type="entry name" value="HAMP"/>
    <property type="match status" value="1"/>
</dbReference>
<evidence type="ECO:0000313" key="13">
    <source>
        <dbReference type="EMBL" id="MDQ0315124.1"/>
    </source>
</evidence>
<reference evidence="13" key="1">
    <citation type="submission" date="2023-07" db="EMBL/GenBank/DDBJ databases">
        <title>Genomic Encyclopedia of Type Strains, Phase IV (KMG-IV): sequencing the most valuable type-strain genomes for metagenomic binning, comparative biology and taxonomic classification.</title>
        <authorList>
            <person name="Goeker M."/>
        </authorList>
    </citation>
    <scope>NUCLEOTIDE SEQUENCE</scope>
    <source>
        <strain evidence="13">DSM 21202</strain>
    </source>
</reference>
<evidence type="ECO:0000256" key="2">
    <source>
        <dbReference type="ARBA" id="ARBA00022475"/>
    </source>
</evidence>
<comment type="similarity">
    <text evidence="8">Belongs to the methyl-accepting chemotaxis (MCP) protein family.</text>
</comment>
<feature type="domain" description="T-SNARE coiled-coil homology" evidence="11">
    <location>
        <begin position="453"/>
        <end position="515"/>
    </location>
</feature>
<dbReference type="InterPro" id="IPR033480">
    <property type="entry name" value="sCache_2"/>
</dbReference>
<name>A0AAE3VN15_9HYPH</name>
<dbReference type="RefSeq" id="WP_306884964.1">
    <property type="nucleotide sequence ID" value="NZ_JAUSUL010000002.1"/>
</dbReference>
<keyword evidence="5" id="KW-1133">Transmembrane helix</keyword>
<evidence type="ECO:0000259" key="12">
    <source>
        <dbReference type="PROSITE" id="PS50885"/>
    </source>
</evidence>
<evidence type="ECO:0000256" key="8">
    <source>
        <dbReference type="ARBA" id="ARBA00029447"/>
    </source>
</evidence>
<dbReference type="Pfam" id="PF00015">
    <property type="entry name" value="MCPsignal"/>
    <property type="match status" value="1"/>
</dbReference>
<dbReference type="Proteomes" id="UP001229244">
    <property type="component" value="Unassembled WGS sequence"/>
</dbReference>
<dbReference type="GO" id="GO:0005886">
    <property type="term" value="C:plasma membrane"/>
    <property type="evidence" value="ECO:0007669"/>
    <property type="project" value="UniProtKB-SubCell"/>
</dbReference>
<keyword evidence="2" id="KW-1003">Cell membrane</keyword>
<sequence>MSIKQKMLFLVGGALLTFVLILGLNFRATINTMMEDRRALIQSQVEAAYSIAQSYEQRAASGAMSEEEAKRAAADSLRSIRYGNGDYIFVSSSDPATFGTTIIHPSDKVQGKNLMDIDPVKFAFSGELVEQGLKGGGFVNYEFPRLNETEASPKIGYALDFAPWHWSIGSALYVDDLYAEIWNKVINTLFWTVPLFLLIAGAALYLTNSITKPLGAITGSLRRLAEGDMGVEIPGTGRRDEIGQMAEAAEVFREGMIQAKDLAEAQAAEQTVREERARRIEDLTQQFDDSAAKLLGAVTSSADAMEHNARAMAQIADGTNSRSATVATAAQQASANVQNVASATEELSASIREIGSQVSKSTEIASLAVSEATKTNRQIQGLAAAAESIGQVVSIIAAIAEQTNLLALNATIEAARAGEAGKGFTVVAAEVKELASQTSKATKEITDQINAIQAETQVSVSAVDAIVKTVEEMNDIASAIAAAVEEQGAATGEITRNIEQASRGTQDVTENIVNVSQAAGETKTAATDVTEAASTVTRDASALRMEVERFLSGVRAA</sequence>
<dbReference type="InterPro" id="IPR000727">
    <property type="entry name" value="T_SNARE_dom"/>
</dbReference>
<evidence type="ECO:0000259" key="11">
    <source>
        <dbReference type="PROSITE" id="PS50192"/>
    </source>
</evidence>
<evidence type="ECO:0000256" key="1">
    <source>
        <dbReference type="ARBA" id="ARBA00004429"/>
    </source>
</evidence>
<keyword evidence="7 9" id="KW-0807">Transducer</keyword>
<dbReference type="PANTHER" id="PTHR32089">
    <property type="entry name" value="METHYL-ACCEPTING CHEMOTAXIS PROTEIN MCPB"/>
    <property type="match status" value="1"/>
</dbReference>
<evidence type="ECO:0000256" key="9">
    <source>
        <dbReference type="PROSITE-ProRule" id="PRU00284"/>
    </source>
</evidence>
<dbReference type="Gene3D" id="1.10.287.950">
    <property type="entry name" value="Methyl-accepting chemotaxis protein"/>
    <property type="match status" value="1"/>
</dbReference>
<dbReference type="InterPro" id="IPR003660">
    <property type="entry name" value="HAMP_dom"/>
</dbReference>
<dbReference type="SUPFAM" id="SSF58104">
    <property type="entry name" value="Methyl-accepting chemotaxis protein (MCP) signaling domain"/>
    <property type="match status" value="1"/>
</dbReference>
<dbReference type="CDD" id="cd06225">
    <property type="entry name" value="HAMP"/>
    <property type="match status" value="1"/>
</dbReference>
<keyword evidence="4" id="KW-0812">Transmembrane</keyword>
<dbReference type="PANTHER" id="PTHR32089:SF112">
    <property type="entry name" value="LYSOZYME-LIKE PROTEIN-RELATED"/>
    <property type="match status" value="1"/>
</dbReference>
<dbReference type="SMART" id="SM00304">
    <property type="entry name" value="HAMP"/>
    <property type="match status" value="1"/>
</dbReference>
<comment type="caution">
    <text evidence="13">The sequence shown here is derived from an EMBL/GenBank/DDBJ whole genome shotgun (WGS) entry which is preliminary data.</text>
</comment>
<dbReference type="PROSITE" id="PS50111">
    <property type="entry name" value="CHEMOTAXIS_TRANSDUC_2"/>
    <property type="match status" value="1"/>
</dbReference>
<dbReference type="SMART" id="SM01049">
    <property type="entry name" value="Cache_2"/>
    <property type="match status" value="1"/>
</dbReference>
<comment type="subcellular location">
    <subcellularLocation>
        <location evidence="1">Cell inner membrane</location>
        <topology evidence="1">Multi-pass membrane protein</topology>
    </subcellularLocation>
</comment>
<evidence type="ECO:0000256" key="3">
    <source>
        <dbReference type="ARBA" id="ARBA00022519"/>
    </source>
</evidence>
<keyword evidence="3" id="KW-0997">Cell inner membrane</keyword>
<feature type="domain" description="Methyl-accepting transducer" evidence="10">
    <location>
        <begin position="301"/>
        <end position="537"/>
    </location>
</feature>
<dbReference type="InterPro" id="IPR004089">
    <property type="entry name" value="MCPsignal_dom"/>
</dbReference>
<organism evidence="13 14">
    <name type="scientific">Amorphus orientalis</name>
    <dbReference type="NCBI Taxonomy" id="649198"/>
    <lineage>
        <taxon>Bacteria</taxon>
        <taxon>Pseudomonadati</taxon>
        <taxon>Pseudomonadota</taxon>
        <taxon>Alphaproteobacteria</taxon>
        <taxon>Hyphomicrobiales</taxon>
        <taxon>Amorphaceae</taxon>
        <taxon>Amorphus</taxon>
    </lineage>
</organism>
<protein>
    <submittedName>
        <fullName evidence="13">Methyl-accepting chemotaxis protein</fullName>
    </submittedName>
</protein>
<evidence type="ECO:0000313" key="14">
    <source>
        <dbReference type="Proteomes" id="UP001229244"/>
    </source>
</evidence>
<dbReference type="GO" id="GO:0007165">
    <property type="term" value="P:signal transduction"/>
    <property type="evidence" value="ECO:0007669"/>
    <property type="project" value="UniProtKB-KW"/>
</dbReference>
<keyword evidence="6" id="KW-0472">Membrane</keyword>
<dbReference type="EMBL" id="JAUSUL010000002">
    <property type="protein sequence ID" value="MDQ0315124.1"/>
    <property type="molecule type" value="Genomic_DNA"/>
</dbReference>
<dbReference type="Pfam" id="PF00672">
    <property type="entry name" value="HAMP"/>
    <property type="match status" value="1"/>
</dbReference>
<proteinExistence type="inferred from homology"/>
<evidence type="ECO:0000256" key="4">
    <source>
        <dbReference type="ARBA" id="ARBA00022692"/>
    </source>
</evidence>